<dbReference type="Pfam" id="PF25171">
    <property type="entry name" value="Beta-prop_WDR36-Utp21_1st"/>
    <property type="match status" value="1"/>
</dbReference>
<dbReference type="InterPro" id="IPR007319">
    <property type="entry name" value="WDR36/Utp21_C"/>
</dbReference>
<gene>
    <name evidence="4" type="primary">UTP21</name>
    <name evidence="4" type="ORF">MCUN1_000577</name>
</gene>
<dbReference type="PROSITE" id="PS50082">
    <property type="entry name" value="WD_REPEATS_2"/>
    <property type="match status" value="1"/>
</dbReference>
<keyword evidence="5" id="KW-1185">Reference proteome</keyword>
<evidence type="ECO:0000259" key="3">
    <source>
        <dbReference type="Pfam" id="PF25171"/>
    </source>
</evidence>
<dbReference type="PROSITE" id="PS50294">
    <property type="entry name" value="WD_REPEATS_REGION"/>
    <property type="match status" value="1"/>
</dbReference>
<dbReference type="Proteomes" id="UP001219933">
    <property type="component" value="Chromosome 1"/>
</dbReference>
<organism evidence="4 5">
    <name type="scientific">Malassezia cuniculi</name>
    <dbReference type="NCBI Taxonomy" id="948313"/>
    <lineage>
        <taxon>Eukaryota</taxon>
        <taxon>Fungi</taxon>
        <taxon>Dikarya</taxon>
        <taxon>Basidiomycota</taxon>
        <taxon>Ustilaginomycotina</taxon>
        <taxon>Malasseziomycetes</taxon>
        <taxon>Malasseziales</taxon>
        <taxon>Malasseziaceae</taxon>
        <taxon>Malassezia</taxon>
    </lineage>
</organism>
<protein>
    <submittedName>
        <fullName evidence="4">rRNA-processing protein utp21</fullName>
    </submittedName>
</protein>
<accession>A0AAF0EP80</accession>
<evidence type="ECO:0000313" key="5">
    <source>
        <dbReference type="Proteomes" id="UP001219933"/>
    </source>
</evidence>
<dbReference type="GO" id="GO:0032040">
    <property type="term" value="C:small-subunit processome"/>
    <property type="evidence" value="ECO:0007669"/>
    <property type="project" value="InterPro"/>
</dbReference>
<dbReference type="SMART" id="SM00320">
    <property type="entry name" value="WD40"/>
    <property type="match status" value="10"/>
</dbReference>
<name>A0AAF0EP80_9BASI</name>
<dbReference type="InterPro" id="IPR011047">
    <property type="entry name" value="Quinoprotein_ADH-like_sf"/>
</dbReference>
<dbReference type="PANTHER" id="PTHR22840">
    <property type="entry name" value="WD REPEAT-CONTAINING PROTEIN 36"/>
    <property type="match status" value="1"/>
</dbReference>
<feature type="repeat" description="WD" evidence="1">
    <location>
        <begin position="316"/>
        <end position="347"/>
    </location>
</feature>
<dbReference type="Gene3D" id="2.130.10.10">
    <property type="entry name" value="YVTN repeat-like/Quinoprotein amine dehydrogenase"/>
    <property type="match status" value="2"/>
</dbReference>
<evidence type="ECO:0000313" key="4">
    <source>
        <dbReference type="EMBL" id="WFD33760.1"/>
    </source>
</evidence>
<dbReference type="EMBL" id="CP119877">
    <property type="protein sequence ID" value="WFD33760.1"/>
    <property type="molecule type" value="Genomic_DNA"/>
</dbReference>
<dbReference type="Pfam" id="PF25168">
    <property type="entry name" value="Beta-prop_WDR36-Utp21_2nd"/>
    <property type="match status" value="1"/>
</dbReference>
<dbReference type="SUPFAM" id="SSF50969">
    <property type="entry name" value="YVTN repeat-like/Quinoprotein amine dehydrogenase"/>
    <property type="match status" value="1"/>
</dbReference>
<keyword evidence="1" id="KW-0853">WD repeat</keyword>
<reference evidence="4" key="1">
    <citation type="submission" date="2023-03" db="EMBL/GenBank/DDBJ databases">
        <title>Mating type loci evolution in Malassezia.</title>
        <authorList>
            <person name="Coelho M.A."/>
        </authorList>
    </citation>
    <scope>NUCLEOTIDE SEQUENCE</scope>
    <source>
        <strain evidence="4">CBS 11721</strain>
    </source>
</reference>
<dbReference type="AlphaFoldDB" id="A0AAF0EP80"/>
<dbReference type="InterPro" id="IPR011044">
    <property type="entry name" value="Quino_amine_DH_bsu"/>
</dbReference>
<dbReference type="InterPro" id="IPR015943">
    <property type="entry name" value="WD40/YVTN_repeat-like_dom_sf"/>
</dbReference>
<evidence type="ECO:0000259" key="2">
    <source>
        <dbReference type="Pfam" id="PF04192"/>
    </source>
</evidence>
<dbReference type="InterPro" id="IPR059157">
    <property type="entry name" value="WDR36-Utp21_N"/>
</dbReference>
<dbReference type="Pfam" id="PF04192">
    <property type="entry name" value="Utp21"/>
    <property type="match status" value="1"/>
</dbReference>
<dbReference type="GO" id="GO:0034388">
    <property type="term" value="C:Pwp2p-containing subcomplex of 90S preribosome"/>
    <property type="evidence" value="ECO:0007669"/>
    <property type="project" value="TreeGrafter"/>
</dbReference>
<feature type="domain" description="WDR36/Utp21 N-terminal" evidence="3">
    <location>
        <begin position="59"/>
        <end position="350"/>
    </location>
</feature>
<evidence type="ECO:0000256" key="1">
    <source>
        <dbReference type="PROSITE-ProRule" id="PRU00221"/>
    </source>
</evidence>
<sequence>MAAPREKRARAEPAKDAPLPPQVALYTPFRALGYITNGVPFVLQTRFGGKDTTVPDVTVVTSIGDSWAMWNADKMTLLFVGPMLDHAISAMAHATSPDSLLVAAGPSVHRYVRGRQDAEYSSGIDGAAGHLASVLVFGDYIVSLAVDGRRAFVWSLSTTEIVQTIEFAPSFTASAIEHPATYLNKIVVASTTGDLQLWNVRTGSLIHAFSAEQLRGGAKQQTTAAGIVSMVQSPAIDVLAIAFADGLISLFDVRVGELLFTLHVEGGVGNGCLSFRTDGLAHTLAIATRAGSIVLFDLDAGNDGPVRGPRLLHSLHHAHEGAVGAIAFVPGQPLLISTGGDNALRQWFFESPTLPPRLLKARAGHYLPPHKIRYYGDDGRTILSASRDRSLRAVSIVRDSRSFELSQGSVESKANRLEIDPMSLKAPPVSSLSFATLRSRDWDDVLTTHSGDRYAHSWTVRDKRMNKSPLSVARGKKDRALATAACVSACGNFGLLGSSEGRVEMYNMQSHIHRRTFDTGIREPVADIATDALNRVAIVAQQDGSIHFFDFFTAELTHTISLGAGCSQLLLHRDSNLLAAAGDDLVLHVIDIETRRTVRRFGGFRGRILDVSFTADGRWLVACSSDSVVRTFDLIAAQLIDAFRTPSIATSVAFSPAGDFLATTHVDSLGIHLWVNRSQFRSIPVRALKANEERDAVLPTFAGFDLQDDAPDVGEPELQRTYTSPPQLSGDSGVLVTLSTMPRSRWLTLLHLDTIKQRNKPKEPPKKPEKAPFFIPQVSGIETAFDTSKSAEDSDAKATDASATNQVARVGGLVFESDTERRLREAVESKNVTSLFTYLHALSAPQLDAEIRSLDTPSQQRLFLEALALRLEARLDFEAVQAMLGVFFTCHSDSLIAQGIHPDAGDNDSDGTQLALSLRHMLREQVREGDRIIQSLDYCMGTLSFLRNVPLS</sequence>
<dbReference type="PANTHER" id="PTHR22840:SF12">
    <property type="entry name" value="WD REPEAT-CONTAINING PROTEIN 36"/>
    <property type="match status" value="1"/>
</dbReference>
<dbReference type="InterPro" id="IPR001680">
    <property type="entry name" value="WD40_rpt"/>
</dbReference>
<proteinExistence type="predicted"/>
<feature type="domain" description="WDR36/Utp21 C-terminal" evidence="2">
    <location>
        <begin position="734"/>
        <end position="947"/>
    </location>
</feature>
<dbReference type="GO" id="GO:0006364">
    <property type="term" value="P:rRNA processing"/>
    <property type="evidence" value="ECO:0007669"/>
    <property type="project" value="InterPro"/>
</dbReference>
<dbReference type="SUPFAM" id="SSF50998">
    <property type="entry name" value="Quinoprotein alcohol dehydrogenase-like"/>
    <property type="match status" value="1"/>
</dbReference>